<dbReference type="InterPro" id="IPR007627">
    <property type="entry name" value="RNA_pol_sigma70_r2"/>
</dbReference>
<feature type="domain" description="RNA polymerase sigma factor 70 region 4 type 2" evidence="7">
    <location>
        <begin position="111"/>
        <end position="162"/>
    </location>
</feature>
<name>A0ABN2NWH8_9ACTN</name>
<dbReference type="InterPro" id="IPR036388">
    <property type="entry name" value="WH-like_DNA-bd_sf"/>
</dbReference>
<accession>A0ABN2NWH8</accession>
<dbReference type="InterPro" id="IPR039425">
    <property type="entry name" value="RNA_pol_sigma-70-like"/>
</dbReference>
<evidence type="ECO:0000256" key="2">
    <source>
        <dbReference type="ARBA" id="ARBA00023015"/>
    </source>
</evidence>
<protein>
    <submittedName>
        <fullName evidence="8">SigE family RNA polymerase sigma factor</fullName>
    </submittedName>
</protein>
<sequence length="196" mass="21851">MEVPSRWGRRRDSAAFAAYVHERSRALHRTAYLLVGRRGLAEDLVQETLVKTYVAWPRLREPAALDAYVRRTMTTTAISWSRRRSWSETPTDDLPDRGEDGHAELLGERDLVWAAVLDLPARQRATLVLRFYEELSVARTAEVLGCAPGTVKSQLSAALAALRERLTAHYPELVEQLVDELTHGAGTGAETTGGTR</sequence>
<dbReference type="InterPro" id="IPR014284">
    <property type="entry name" value="RNA_pol_sigma-70_dom"/>
</dbReference>
<evidence type="ECO:0000256" key="4">
    <source>
        <dbReference type="ARBA" id="ARBA00023125"/>
    </source>
</evidence>
<dbReference type="RefSeq" id="WP_344002255.1">
    <property type="nucleotide sequence ID" value="NZ_BAAAMY010000001.1"/>
</dbReference>
<dbReference type="SUPFAM" id="SSF88659">
    <property type="entry name" value="Sigma3 and sigma4 domains of RNA polymerase sigma factors"/>
    <property type="match status" value="1"/>
</dbReference>
<dbReference type="Pfam" id="PF04542">
    <property type="entry name" value="Sigma70_r2"/>
    <property type="match status" value="1"/>
</dbReference>
<reference evidence="8 9" key="1">
    <citation type="journal article" date="2019" name="Int. J. Syst. Evol. Microbiol.">
        <title>The Global Catalogue of Microorganisms (GCM) 10K type strain sequencing project: providing services to taxonomists for standard genome sequencing and annotation.</title>
        <authorList>
            <consortium name="The Broad Institute Genomics Platform"/>
            <consortium name="The Broad Institute Genome Sequencing Center for Infectious Disease"/>
            <person name="Wu L."/>
            <person name="Ma J."/>
        </authorList>
    </citation>
    <scope>NUCLEOTIDE SEQUENCE [LARGE SCALE GENOMIC DNA]</scope>
    <source>
        <strain evidence="8 9">JCM 14046</strain>
    </source>
</reference>
<dbReference type="CDD" id="cd06171">
    <property type="entry name" value="Sigma70_r4"/>
    <property type="match status" value="1"/>
</dbReference>
<dbReference type="InterPro" id="IPR013325">
    <property type="entry name" value="RNA_pol_sigma_r2"/>
</dbReference>
<evidence type="ECO:0000259" key="7">
    <source>
        <dbReference type="Pfam" id="PF08281"/>
    </source>
</evidence>
<keyword evidence="2" id="KW-0805">Transcription regulation</keyword>
<dbReference type="PANTHER" id="PTHR43133:SF50">
    <property type="entry name" value="ECF RNA POLYMERASE SIGMA FACTOR SIGM"/>
    <property type="match status" value="1"/>
</dbReference>
<comment type="caution">
    <text evidence="8">The sequence shown here is derived from an EMBL/GenBank/DDBJ whole genome shotgun (WGS) entry which is preliminary data.</text>
</comment>
<keyword evidence="3" id="KW-0731">Sigma factor</keyword>
<evidence type="ECO:0000313" key="9">
    <source>
        <dbReference type="Proteomes" id="UP001501612"/>
    </source>
</evidence>
<dbReference type="Pfam" id="PF08281">
    <property type="entry name" value="Sigma70_r4_2"/>
    <property type="match status" value="1"/>
</dbReference>
<proteinExistence type="inferred from homology"/>
<comment type="similarity">
    <text evidence="1">Belongs to the sigma-70 factor family. ECF subfamily.</text>
</comment>
<dbReference type="InterPro" id="IPR014325">
    <property type="entry name" value="RNA_pol_sigma-E_actinobac"/>
</dbReference>
<keyword evidence="9" id="KW-1185">Reference proteome</keyword>
<dbReference type="NCBIfam" id="TIGR02937">
    <property type="entry name" value="sigma70-ECF"/>
    <property type="match status" value="1"/>
</dbReference>
<keyword evidence="4" id="KW-0238">DNA-binding</keyword>
<evidence type="ECO:0000256" key="3">
    <source>
        <dbReference type="ARBA" id="ARBA00023082"/>
    </source>
</evidence>
<dbReference type="Proteomes" id="UP001501612">
    <property type="component" value="Unassembled WGS sequence"/>
</dbReference>
<evidence type="ECO:0000259" key="6">
    <source>
        <dbReference type="Pfam" id="PF04542"/>
    </source>
</evidence>
<organism evidence="8 9">
    <name type="scientific">Nocardioides lentus</name>
    <dbReference type="NCBI Taxonomy" id="338077"/>
    <lineage>
        <taxon>Bacteria</taxon>
        <taxon>Bacillati</taxon>
        <taxon>Actinomycetota</taxon>
        <taxon>Actinomycetes</taxon>
        <taxon>Propionibacteriales</taxon>
        <taxon>Nocardioidaceae</taxon>
        <taxon>Nocardioides</taxon>
    </lineage>
</organism>
<dbReference type="Gene3D" id="1.10.10.10">
    <property type="entry name" value="Winged helix-like DNA-binding domain superfamily/Winged helix DNA-binding domain"/>
    <property type="match status" value="1"/>
</dbReference>
<dbReference type="PANTHER" id="PTHR43133">
    <property type="entry name" value="RNA POLYMERASE ECF-TYPE SIGMA FACTO"/>
    <property type="match status" value="1"/>
</dbReference>
<evidence type="ECO:0000256" key="1">
    <source>
        <dbReference type="ARBA" id="ARBA00010641"/>
    </source>
</evidence>
<keyword evidence="5" id="KW-0804">Transcription</keyword>
<dbReference type="EMBL" id="BAAAMY010000001">
    <property type="protein sequence ID" value="GAA1904396.1"/>
    <property type="molecule type" value="Genomic_DNA"/>
</dbReference>
<feature type="domain" description="RNA polymerase sigma-70 region 2" evidence="6">
    <location>
        <begin position="22"/>
        <end position="86"/>
    </location>
</feature>
<gene>
    <name evidence="8" type="ORF">GCM10009737_01370</name>
</gene>
<evidence type="ECO:0000256" key="5">
    <source>
        <dbReference type="ARBA" id="ARBA00023163"/>
    </source>
</evidence>
<dbReference type="InterPro" id="IPR013249">
    <property type="entry name" value="RNA_pol_sigma70_r4_t2"/>
</dbReference>
<dbReference type="Gene3D" id="1.10.1740.10">
    <property type="match status" value="1"/>
</dbReference>
<dbReference type="InterPro" id="IPR013324">
    <property type="entry name" value="RNA_pol_sigma_r3/r4-like"/>
</dbReference>
<evidence type="ECO:0000313" key="8">
    <source>
        <dbReference type="EMBL" id="GAA1904396.1"/>
    </source>
</evidence>
<dbReference type="SUPFAM" id="SSF88946">
    <property type="entry name" value="Sigma2 domain of RNA polymerase sigma factors"/>
    <property type="match status" value="1"/>
</dbReference>
<dbReference type="NCBIfam" id="TIGR02983">
    <property type="entry name" value="SigE-fam_strep"/>
    <property type="match status" value="1"/>
</dbReference>